<evidence type="ECO:0000256" key="3">
    <source>
        <dbReference type="ARBA" id="ARBA00022475"/>
    </source>
</evidence>
<name>A0A0J9EAW1_9RHOB</name>
<dbReference type="PANTHER" id="PTHR32196:SF32">
    <property type="entry name" value="XYLOSE TRANSPORT SYSTEM PERMEASE PROTEIN XYLH"/>
    <property type="match status" value="1"/>
</dbReference>
<evidence type="ECO:0000256" key="7">
    <source>
        <dbReference type="ARBA" id="ARBA00022989"/>
    </source>
</evidence>
<keyword evidence="2" id="KW-0813">Transport</keyword>
<accession>A0A0J9EAW1</accession>
<dbReference type="CDD" id="cd06579">
    <property type="entry name" value="TM_PBP1_transp_AraH_like"/>
    <property type="match status" value="1"/>
</dbReference>
<feature type="transmembrane region" description="Helical" evidence="11">
    <location>
        <begin position="231"/>
        <end position="249"/>
    </location>
</feature>
<feature type="transmembrane region" description="Helical" evidence="11">
    <location>
        <begin position="56"/>
        <end position="74"/>
    </location>
</feature>
<evidence type="ECO:0000313" key="13">
    <source>
        <dbReference type="Proteomes" id="UP000037178"/>
    </source>
</evidence>
<comment type="caution">
    <text evidence="12">The sequence shown here is derived from an EMBL/GenBank/DDBJ whole genome shotgun (WGS) entry which is preliminary data.</text>
</comment>
<evidence type="ECO:0000313" key="12">
    <source>
        <dbReference type="EMBL" id="KMW58809.1"/>
    </source>
</evidence>
<gene>
    <name evidence="12" type="ORF">AIOL_003789</name>
</gene>
<feature type="transmembrane region" description="Helical" evidence="11">
    <location>
        <begin position="80"/>
        <end position="99"/>
    </location>
</feature>
<dbReference type="STRING" id="1675527.AIOL_003789"/>
<evidence type="ECO:0000256" key="10">
    <source>
        <dbReference type="ARBA" id="ARBA00035686"/>
    </source>
</evidence>
<dbReference type="AlphaFoldDB" id="A0A0J9EAW1"/>
<keyword evidence="8 11" id="KW-0472">Membrane</keyword>
<dbReference type="GO" id="GO:0005886">
    <property type="term" value="C:plasma membrane"/>
    <property type="evidence" value="ECO:0007669"/>
    <property type="project" value="UniProtKB-SubCell"/>
</dbReference>
<protein>
    <recommendedName>
        <fullName evidence="10">Xylose transport system permease protein XylH</fullName>
    </recommendedName>
</protein>
<keyword evidence="7 11" id="KW-1133">Transmembrane helix</keyword>
<feature type="transmembrane region" description="Helical" evidence="11">
    <location>
        <begin position="25"/>
        <end position="44"/>
    </location>
</feature>
<sequence>MADLSESDRLQQETWFQRTIRRPEIGAFVVMIVIIFALLIMSNGKAFNALGLKNNIKIISQFGIIAMGAALLMIAGEFDLSIGSMIGFAGMSMALMLKWGLPFGLGEATPFLAFIITLAMTLTLGWFIGTVVVRSGLSSFIVTLAFLFFLRGATEVGFRLINKSTQVSGLQDFKQESWFADLLGGKVFGWFYDIWFAIGQFFVDQGIDRTDQWFTLGGNLNRRGTQWVDGFDARFLWFLVISAVAYFVLSRTQLGNWIYATGDNKDAARANGVPVNRVKIGLFMFTAFCATMFAACQVFDTNTADAAKGNLMELFAIAIAVVGGTLMTGGFGSVVGVAFGAVTVGLVSNAVFFIPTIDGAWFRVFVGAILLAAVFANERIRKRITGGI</sequence>
<keyword evidence="13" id="KW-1185">Reference proteome</keyword>
<keyword evidence="3" id="KW-1003">Cell membrane</keyword>
<reference evidence="12 13" key="1">
    <citation type="submission" date="2015-06" db="EMBL/GenBank/DDBJ databases">
        <title>Draft genome sequence of an Alphaproteobacteria species associated to the Mediterranean sponge Oscarella lobularis.</title>
        <authorList>
            <person name="Jourda C."/>
            <person name="Santini S."/>
            <person name="Claverie J.-M."/>
        </authorList>
    </citation>
    <scope>NUCLEOTIDE SEQUENCE [LARGE SCALE GENOMIC DNA]</scope>
    <source>
        <strain evidence="12">IGS</strain>
    </source>
</reference>
<evidence type="ECO:0000256" key="6">
    <source>
        <dbReference type="ARBA" id="ARBA00022692"/>
    </source>
</evidence>
<evidence type="ECO:0000256" key="8">
    <source>
        <dbReference type="ARBA" id="ARBA00023136"/>
    </source>
</evidence>
<dbReference type="PATRIC" id="fig|1675527.3.peg.3970"/>
<evidence type="ECO:0000256" key="11">
    <source>
        <dbReference type="SAM" id="Phobius"/>
    </source>
</evidence>
<feature type="transmembrane region" description="Helical" evidence="11">
    <location>
        <begin position="111"/>
        <end position="129"/>
    </location>
</feature>
<dbReference type="PANTHER" id="PTHR32196">
    <property type="entry name" value="ABC TRANSPORTER PERMEASE PROTEIN YPHD-RELATED-RELATED"/>
    <property type="match status" value="1"/>
</dbReference>
<dbReference type="GO" id="GO:0022857">
    <property type="term" value="F:transmembrane transporter activity"/>
    <property type="evidence" value="ECO:0007669"/>
    <property type="project" value="InterPro"/>
</dbReference>
<evidence type="ECO:0000256" key="4">
    <source>
        <dbReference type="ARBA" id="ARBA00022519"/>
    </source>
</evidence>
<dbReference type="Pfam" id="PF02653">
    <property type="entry name" value="BPD_transp_2"/>
    <property type="match status" value="1"/>
</dbReference>
<dbReference type="OrthoDB" id="7284468at2"/>
<dbReference type="Proteomes" id="UP000037178">
    <property type="component" value="Unassembled WGS sequence"/>
</dbReference>
<proteinExistence type="predicted"/>
<feature type="transmembrane region" description="Helical" evidence="11">
    <location>
        <begin position="280"/>
        <end position="299"/>
    </location>
</feature>
<dbReference type="InterPro" id="IPR001851">
    <property type="entry name" value="ABC_transp_permease"/>
</dbReference>
<evidence type="ECO:0000256" key="1">
    <source>
        <dbReference type="ARBA" id="ARBA00004651"/>
    </source>
</evidence>
<keyword evidence="4" id="KW-0997">Cell inner membrane</keyword>
<evidence type="ECO:0000256" key="9">
    <source>
        <dbReference type="ARBA" id="ARBA00035611"/>
    </source>
</evidence>
<feature type="transmembrane region" description="Helical" evidence="11">
    <location>
        <begin position="135"/>
        <end position="153"/>
    </location>
</feature>
<organism evidence="12 13">
    <name type="scientific">Candidatus Rhodobacter oscarellae</name>
    <dbReference type="NCBI Taxonomy" id="1675527"/>
    <lineage>
        <taxon>Bacteria</taxon>
        <taxon>Pseudomonadati</taxon>
        <taxon>Pseudomonadota</taxon>
        <taxon>Alphaproteobacteria</taxon>
        <taxon>Rhodobacterales</taxon>
        <taxon>Rhodobacter group</taxon>
        <taxon>Rhodobacter</taxon>
    </lineage>
</organism>
<feature type="transmembrane region" description="Helical" evidence="11">
    <location>
        <begin position="311"/>
        <end position="340"/>
    </location>
</feature>
<comment type="function">
    <text evidence="9">Part of the binding-protein-dependent transport system for D-xylose. Probably responsible for the translocation of the substrate across the membrane.</text>
</comment>
<feature type="transmembrane region" description="Helical" evidence="11">
    <location>
        <begin position="360"/>
        <end position="376"/>
    </location>
</feature>
<evidence type="ECO:0000256" key="2">
    <source>
        <dbReference type="ARBA" id="ARBA00022448"/>
    </source>
</evidence>
<evidence type="ECO:0000256" key="5">
    <source>
        <dbReference type="ARBA" id="ARBA00022597"/>
    </source>
</evidence>
<comment type="subcellular location">
    <subcellularLocation>
        <location evidence="1">Cell membrane</location>
        <topology evidence="1">Multi-pass membrane protein</topology>
    </subcellularLocation>
</comment>
<keyword evidence="6 11" id="KW-0812">Transmembrane</keyword>
<keyword evidence="5" id="KW-0762">Sugar transport</keyword>
<dbReference type="EMBL" id="LFTY01000002">
    <property type="protein sequence ID" value="KMW58809.1"/>
    <property type="molecule type" value="Genomic_DNA"/>
</dbReference>